<dbReference type="EMBL" id="AWWV01012304">
    <property type="protein sequence ID" value="OMO67990.1"/>
    <property type="molecule type" value="Genomic_DNA"/>
</dbReference>
<dbReference type="Gramene" id="OMO67990">
    <property type="protein sequence ID" value="OMO67990"/>
    <property type="gene ID" value="CCACVL1_20148"/>
</dbReference>
<keyword evidence="2" id="KW-1185">Reference proteome</keyword>
<evidence type="ECO:0000313" key="1">
    <source>
        <dbReference type="EMBL" id="OMO67990.1"/>
    </source>
</evidence>
<reference evidence="1 2" key="1">
    <citation type="submission" date="2013-09" db="EMBL/GenBank/DDBJ databases">
        <title>Corchorus capsularis genome sequencing.</title>
        <authorList>
            <person name="Alam M."/>
            <person name="Haque M.S."/>
            <person name="Islam M.S."/>
            <person name="Emdad E.M."/>
            <person name="Islam M.M."/>
            <person name="Ahmed B."/>
            <person name="Halim A."/>
            <person name="Hossen Q.M.M."/>
            <person name="Hossain M.Z."/>
            <person name="Ahmed R."/>
            <person name="Khan M.M."/>
            <person name="Islam R."/>
            <person name="Rashid M.M."/>
            <person name="Khan S.A."/>
            <person name="Rahman M.S."/>
            <person name="Alam M."/>
        </authorList>
    </citation>
    <scope>NUCLEOTIDE SEQUENCE [LARGE SCALE GENOMIC DNA]</scope>
    <source>
        <strain evidence="2">cv. CVL-1</strain>
        <tissue evidence="1">Whole seedling</tissue>
    </source>
</reference>
<organism evidence="1 2">
    <name type="scientific">Corchorus capsularis</name>
    <name type="common">Jute</name>
    <dbReference type="NCBI Taxonomy" id="210143"/>
    <lineage>
        <taxon>Eukaryota</taxon>
        <taxon>Viridiplantae</taxon>
        <taxon>Streptophyta</taxon>
        <taxon>Embryophyta</taxon>
        <taxon>Tracheophyta</taxon>
        <taxon>Spermatophyta</taxon>
        <taxon>Magnoliopsida</taxon>
        <taxon>eudicotyledons</taxon>
        <taxon>Gunneridae</taxon>
        <taxon>Pentapetalae</taxon>
        <taxon>rosids</taxon>
        <taxon>malvids</taxon>
        <taxon>Malvales</taxon>
        <taxon>Malvaceae</taxon>
        <taxon>Grewioideae</taxon>
        <taxon>Apeibeae</taxon>
        <taxon>Corchorus</taxon>
    </lineage>
</organism>
<gene>
    <name evidence="1" type="ORF">CCACVL1_20148</name>
</gene>
<sequence>VGLNSSSLFPAHKRDTRFRFQFRHHPKTNEKSSHPYLAKWICMFNGSHFPVRNDDVDKQECP</sequence>
<accession>A0A1R3HCC9</accession>
<comment type="caution">
    <text evidence="1">The sequence shown here is derived from an EMBL/GenBank/DDBJ whole genome shotgun (WGS) entry which is preliminary data.</text>
</comment>
<dbReference type="Proteomes" id="UP000188268">
    <property type="component" value="Unassembled WGS sequence"/>
</dbReference>
<proteinExistence type="predicted"/>
<feature type="non-terminal residue" evidence="1">
    <location>
        <position position="1"/>
    </location>
</feature>
<evidence type="ECO:0000313" key="2">
    <source>
        <dbReference type="Proteomes" id="UP000188268"/>
    </source>
</evidence>
<name>A0A1R3HCC9_COCAP</name>
<dbReference type="AlphaFoldDB" id="A0A1R3HCC9"/>
<protein>
    <submittedName>
        <fullName evidence="1">Uncharacterized protein</fullName>
    </submittedName>
</protein>